<dbReference type="InterPro" id="IPR003660">
    <property type="entry name" value="HAMP_dom"/>
</dbReference>
<dbReference type="Gene3D" id="6.10.340.10">
    <property type="match status" value="1"/>
</dbReference>
<dbReference type="PROSITE" id="PS50885">
    <property type="entry name" value="HAMP"/>
    <property type="match status" value="1"/>
</dbReference>
<dbReference type="Pfam" id="PF02518">
    <property type="entry name" value="HATPase_c"/>
    <property type="match status" value="1"/>
</dbReference>
<dbReference type="InterPro" id="IPR005467">
    <property type="entry name" value="His_kinase_dom"/>
</dbReference>
<evidence type="ECO:0000256" key="14">
    <source>
        <dbReference type="SAM" id="Phobius"/>
    </source>
</evidence>
<dbReference type="InterPro" id="IPR050398">
    <property type="entry name" value="HssS/ArlS-like"/>
</dbReference>
<evidence type="ECO:0000256" key="1">
    <source>
        <dbReference type="ARBA" id="ARBA00000085"/>
    </source>
</evidence>
<protein>
    <recommendedName>
        <fullName evidence="3">histidine kinase</fullName>
        <ecNumber evidence="3">2.7.13.3</ecNumber>
    </recommendedName>
</protein>
<feature type="domain" description="Histidine kinase" evidence="15">
    <location>
        <begin position="250"/>
        <end position="485"/>
    </location>
</feature>
<dbReference type="AlphaFoldDB" id="E6TU89"/>
<dbReference type="GO" id="GO:0005886">
    <property type="term" value="C:plasma membrane"/>
    <property type="evidence" value="ECO:0007669"/>
    <property type="project" value="UniProtKB-SubCell"/>
</dbReference>
<dbReference type="InterPro" id="IPR004358">
    <property type="entry name" value="Sig_transdc_His_kin-like_C"/>
</dbReference>
<dbReference type="InterPro" id="IPR036097">
    <property type="entry name" value="HisK_dim/P_sf"/>
</dbReference>
<evidence type="ECO:0000259" key="15">
    <source>
        <dbReference type="PROSITE" id="PS50109"/>
    </source>
</evidence>
<evidence type="ECO:0000256" key="11">
    <source>
        <dbReference type="ARBA" id="ARBA00022989"/>
    </source>
</evidence>
<dbReference type="RefSeq" id="WP_013486890.1">
    <property type="nucleotide sequence ID" value="NC_014829.1"/>
</dbReference>
<evidence type="ECO:0000256" key="13">
    <source>
        <dbReference type="ARBA" id="ARBA00023136"/>
    </source>
</evidence>
<dbReference type="EMBL" id="CP002394">
    <property type="protein sequence ID" value="ADU28549.1"/>
    <property type="molecule type" value="Genomic_DNA"/>
</dbReference>
<dbReference type="SMART" id="SM00388">
    <property type="entry name" value="HisKA"/>
    <property type="match status" value="1"/>
</dbReference>
<keyword evidence="13 14" id="KW-0472">Membrane</keyword>
<dbReference type="CDD" id="cd00082">
    <property type="entry name" value="HisKA"/>
    <property type="match status" value="1"/>
</dbReference>
<dbReference type="eggNOG" id="COG2205">
    <property type="taxonomic scope" value="Bacteria"/>
</dbReference>
<evidence type="ECO:0000256" key="12">
    <source>
        <dbReference type="ARBA" id="ARBA00023012"/>
    </source>
</evidence>
<evidence type="ECO:0000256" key="3">
    <source>
        <dbReference type="ARBA" id="ARBA00012438"/>
    </source>
</evidence>
<feature type="transmembrane region" description="Helical" evidence="14">
    <location>
        <begin position="160"/>
        <end position="181"/>
    </location>
</feature>
<dbReference type="Proteomes" id="UP000001401">
    <property type="component" value="Chromosome"/>
</dbReference>
<evidence type="ECO:0000259" key="16">
    <source>
        <dbReference type="PROSITE" id="PS50885"/>
    </source>
</evidence>
<keyword evidence="5" id="KW-0597">Phosphoprotein</keyword>
<keyword evidence="11 14" id="KW-1133">Transmembrane helix</keyword>
<dbReference type="SUPFAM" id="SSF47384">
    <property type="entry name" value="Homodimeric domain of signal transducing histidine kinase"/>
    <property type="match status" value="1"/>
</dbReference>
<dbReference type="SMART" id="SM00387">
    <property type="entry name" value="HATPase_c"/>
    <property type="match status" value="1"/>
</dbReference>
<evidence type="ECO:0000256" key="8">
    <source>
        <dbReference type="ARBA" id="ARBA00022741"/>
    </source>
</evidence>
<dbReference type="PANTHER" id="PTHR45528">
    <property type="entry name" value="SENSOR HISTIDINE KINASE CPXA"/>
    <property type="match status" value="1"/>
</dbReference>
<dbReference type="Gene3D" id="3.30.565.10">
    <property type="entry name" value="Histidine kinase-like ATPase, C-terminal domain"/>
    <property type="match status" value="1"/>
</dbReference>
<keyword evidence="12" id="KW-0902">Two-component regulatory system</keyword>
<dbReference type="Gene3D" id="1.10.287.130">
    <property type="match status" value="1"/>
</dbReference>
<evidence type="ECO:0000256" key="6">
    <source>
        <dbReference type="ARBA" id="ARBA00022679"/>
    </source>
</evidence>
<dbReference type="HOGENOM" id="CLU_554267_0_0_9"/>
<dbReference type="SUPFAM" id="SSF55874">
    <property type="entry name" value="ATPase domain of HSP90 chaperone/DNA topoisomerase II/histidine kinase"/>
    <property type="match status" value="1"/>
</dbReference>
<organism evidence="17 18">
    <name type="scientific">Evansella cellulosilytica (strain ATCC 21833 / DSM 2522 / FERM P-1141 / JCM 9156 / N-4)</name>
    <name type="common">Bacillus cellulosilyticus</name>
    <dbReference type="NCBI Taxonomy" id="649639"/>
    <lineage>
        <taxon>Bacteria</taxon>
        <taxon>Bacillati</taxon>
        <taxon>Bacillota</taxon>
        <taxon>Bacilli</taxon>
        <taxon>Bacillales</taxon>
        <taxon>Bacillaceae</taxon>
        <taxon>Evansella</taxon>
    </lineage>
</organism>
<dbReference type="Pfam" id="PF00512">
    <property type="entry name" value="HisKA"/>
    <property type="match status" value="1"/>
</dbReference>
<keyword evidence="18" id="KW-1185">Reference proteome</keyword>
<reference evidence="17 18" key="1">
    <citation type="submission" date="2010-12" db="EMBL/GenBank/DDBJ databases">
        <title>Complete sequence of Bacillus cellulosilyticus DSM 2522.</title>
        <authorList>
            <consortium name="US DOE Joint Genome Institute"/>
            <person name="Lucas S."/>
            <person name="Copeland A."/>
            <person name="Lapidus A."/>
            <person name="Cheng J.-F."/>
            <person name="Bruce D."/>
            <person name="Goodwin L."/>
            <person name="Pitluck S."/>
            <person name="Chertkov O."/>
            <person name="Detter J.C."/>
            <person name="Han C."/>
            <person name="Tapia R."/>
            <person name="Land M."/>
            <person name="Hauser L."/>
            <person name="Jeffries C."/>
            <person name="Kyrpides N."/>
            <person name="Ivanova N."/>
            <person name="Mikhailova N."/>
            <person name="Brumm P."/>
            <person name="Mead D."/>
            <person name="Woyke T."/>
        </authorList>
    </citation>
    <scope>NUCLEOTIDE SEQUENCE [LARGE SCALE GENOMIC DNA]</scope>
    <source>
        <strain evidence="18">ATCC 21833 / DSM 2522 / FERM P-1141 / JCM 9156 / N-4</strain>
    </source>
</reference>
<evidence type="ECO:0000256" key="4">
    <source>
        <dbReference type="ARBA" id="ARBA00022475"/>
    </source>
</evidence>
<sequence precursor="true">MKIKTWLMISYFIVMILPITTIYALYITISSYDKEQDLENYLDVLQTFSNLEPILNNASLYQLQPMTNYEHIQKMGSDSLQINLYRPDGVQLFSTLNSPSTNTPLFASTTEVYQNLNEIQKNYRTYSLKKPVFENGELAGIYEMKLARDEWLEGVSNRTLTLFTLFSFFFILTYAVVIFLLNRKLNRPLQLLHARMTDFAKEKEISPLKTIPKDEIGELMGHFEEMRVEIEGTKKELLNHQKEKDFIVASLSHDLKTPLTVVRAYNEALLYGQLSPRERNEYKQVLFEKLDFMSQMLDDLVTYNSLQSTRNHSEFKVVDGEEFFDMLLSGYEESAASKDIQLHTHYDVESKYKVNPKQMIRLVDNVMTNGLRHTPQMKSLWIGAYKQTSPLPKWVFPSLIKKVDEWRKGGTVILVQNEGSFIDSENVDYLFQPFVQGETARSQSGSSGLGLSIAKMIIEQHGGKIMLWSEKPHGTLIACWLQEIEGDDYR</sequence>
<evidence type="ECO:0000256" key="10">
    <source>
        <dbReference type="ARBA" id="ARBA00022840"/>
    </source>
</evidence>
<keyword evidence="4" id="KW-1003">Cell membrane</keyword>
<feature type="transmembrane region" description="Helical" evidence="14">
    <location>
        <begin position="7"/>
        <end position="29"/>
    </location>
</feature>
<evidence type="ECO:0000256" key="2">
    <source>
        <dbReference type="ARBA" id="ARBA00004651"/>
    </source>
</evidence>
<evidence type="ECO:0000256" key="7">
    <source>
        <dbReference type="ARBA" id="ARBA00022692"/>
    </source>
</evidence>
<evidence type="ECO:0000256" key="5">
    <source>
        <dbReference type="ARBA" id="ARBA00022553"/>
    </source>
</evidence>
<dbReference type="KEGG" id="bco:Bcell_0262"/>
<dbReference type="CDD" id="cd00075">
    <property type="entry name" value="HATPase"/>
    <property type="match status" value="1"/>
</dbReference>
<dbReference type="PANTHER" id="PTHR45528:SF9">
    <property type="entry name" value="SENSOR HISTIDINE KINASE YBDK"/>
    <property type="match status" value="1"/>
</dbReference>
<name>E6TU89_EVAC2</name>
<gene>
    <name evidence="17" type="ordered locus">Bcell_0262</name>
</gene>
<proteinExistence type="predicted"/>
<accession>E6TU89</accession>
<comment type="subcellular location">
    <subcellularLocation>
        <location evidence="2">Cell membrane</location>
        <topology evidence="2">Multi-pass membrane protein</topology>
    </subcellularLocation>
</comment>
<evidence type="ECO:0000313" key="17">
    <source>
        <dbReference type="EMBL" id="ADU28549.1"/>
    </source>
</evidence>
<dbReference type="OrthoDB" id="335833at2"/>
<keyword evidence="6" id="KW-0808">Transferase</keyword>
<dbReference type="PROSITE" id="PS50109">
    <property type="entry name" value="HIS_KIN"/>
    <property type="match status" value="1"/>
</dbReference>
<dbReference type="InterPro" id="IPR003594">
    <property type="entry name" value="HATPase_dom"/>
</dbReference>
<feature type="domain" description="HAMP" evidence="16">
    <location>
        <begin position="183"/>
        <end position="235"/>
    </location>
</feature>
<keyword evidence="9 17" id="KW-0418">Kinase</keyword>
<keyword evidence="8" id="KW-0547">Nucleotide-binding</keyword>
<dbReference type="GO" id="GO:0005524">
    <property type="term" value="F:ATP binding"/>
    <property type="evidence" value="ECO:0007669"/>
    <property type="project" value="UniProtKB-KW"/>
</dbReference>
<dbReference type="EC" id="2.7.13.3" evidence="3"/>
<keyword evidence="10" id="KW-0067">ATP-binding</keyword>
<dbReference type="SMART" id="SM00304">
    <property type="entry name" value="HAMP"/>
    <property type="match status" value="1"/>
</dbReference>
<dbReference type="InterPro" id="IPR036890">
    <property type="entry name" value="HATPase_C_sf"/>
</dbReference>
<evidence type="ECO:0000256" key="9">
    <source>
        <dbReference type="ARBA" id="ARBA00022777"/>
    </source>
</evidence>
<comment type="catalytic activity">
    <reaction evidence="1">
        <text>ATP + protein L-histidine = ADP + protein N-phospho-L-histidine.</text>
        <dbReference type="EC" id="2.7.13.3"/>
    </reaction>
</comment>
<dbReference type="STRING" id="649639.Bcell_0262"/>
<dbReference type="InterPro" id="IPR003661">
    <property type="entry name" value="HisK_dim/P_dom"/>
</dbReference>
<dbReference type="GO" id="GO:0000155">
    <property type="term" value="F:phosphorelay sensor kinase activity"/>
    <property type="evidence" value="ECO:0007669"/>
    <property type="project" value="InterPro"/>
</dbReference>
<keyword evidence="7 14" id="KW-0812">Transmembrane</keyword>
<dbReference type="PRINTS" id="PR00344">
    <property type="entry name" value="BCTRLSENSOR"/>
</dbReference>
<evidence type="ECO:0000313" key="18">
    <source>
        <dbReference type="Proteomes" id="UP000001401"/>
    </source>
</evidence>